<name>A0AA39LLI7_9BILA</name>
<accession>A0AA39LLI7</accession>
<dbReference type="Gene3D" id="2.10.60.10">
    <property type="entry name" value="CD59"/>
    <property type="match status" value="1"/>
</dbReference>
<comment type="caution">
    <text evidence="2">The sequence shown here is derived from an EMBL/GenBank/DDBJ whole genome shotgun (WGS) entry which is preliminary data.</text>
</comment>
<proteinExistence type="predicted"/>
<feature type="chain" id="PRO_5041345745" description="Activin types I and II receptor domain-containing protein" evidence="1">
    <location>
        <begin position="22"/>
        <end position="156"/>
    </location>
</feature>
<evidence type="ECO:0000313" key="2">
    <source>
        <dbReference type="EMBL" id="KAK0401792.1"/>
    </source>
</evidence>
<dbReference type="SUPFAM" id="SSF57302">
    <property type="entry name" value="Snake toxin-like"/>
    <property type="match status" value="1"/>
</dbReference>
<dbReference type="EMBL" id="JAUCMV010000004">
    <property type="protein sequence ID" value="KAK0401792.1"/>
    <property type="molecule type" value="Genomic_DNA"/>
</dbReference>
<sequence length="156" mass="17349">MGSVLVPPFVLACAFLALVGGHPNRNSNDHDSGAVSIEAAIPRRLNELQFESVDDQVDFISYDEENKPYMLCATASGGKRSSKRCYLPDDGPHYDMGLACYTLWHEKTIVQDCWVNQMISLEQCKKRRCSAAASTMGIHFCCCFGHECNDAYELEA</sequence>
<feature type="signal peptide" evidence="1">
    <location>
        <begin position="1"/>
        <end position="21"/>
    </location>
</feature>
<dbReference type="Proteomes" id="UP001175271">
    <property type="component" value="Unassembled WGS sequence"/>
</dbReference>
<evidence type="ECO:0000313" key="3">
    <source>
        <dbReference type="Proteomes" id="UP001175271"/>
    </source>
</evidence>
<gene>
    <name evidence="2" type="ORF">QR680_015974</name>
</gene>
<keyword evidence="1" id="KW-0732">Signal</keyword>
<reference evidence="2" key="1">
    <citation type="submission" date="2023-06" db="EMBL/GenBank/DDBJ databases">
        <title>Genomic analysis of the entomopathogenic nematode Steinernema hermaphroditum.</title>
        <authorList>
            <person name="Schwarz E.M."/>
            <person name="Heppert J.K."/>
            <person name="Baniya A."/>
            <person name="Schwartz H.T."/>
            <person name="Tan C.-H."/>
            <person name="Antoshechkin I."/>
            <person name="Sternberg P.W."/>
            <person name="Goodrich-Blair H."/>
            <person name="Dillman A.R."/>
        </authorList>
    </citation>
    <scope>NUCLEOTIDE SEQUENCE</scope>
    <source>
        <strain evidence="2">PS9179</strain>
        <tissue evidence="2">Whole animal</tissue>
    </source>
</reference>
<keyword evidence="3" id="KW-1185">Reference proteome</keyword>
<protein>
    <recommendedName>
        <fullName evidence="4">Activin types I and II receptor domain-containing protein</fullName>
    </recommendedName>
</protein>
<evidence type="ECO:0008006" key="4">
    <source>
        <dbReference type="Google" id="ProtNLM"/>
    </source>
</evidence>
<dbReference type="AlphaFoldDB" id="A0AA39LLI7"/>
<evidence type="ECO:0000256" key="1">
    <source>
        <dbReference type="SAM" id="SignalP"/>
    </source>
</evidence>
<organism evidence="2 3">
    <name type="scientific">Steinernema hermaphroditum</name>
    <dbReference type="NCBI Taxonomy" id="289476"/>
    <lineage>
        <taxon>Eukaryota</taxon>
        <taxon>Metazoa</taxon>
        <taxon>Ecdysozoa</taxon>
        <taxon>Nematoda</taxon>
        <taxon>Chromadorea</taxon>
        <taxon>Rhabditida</taxon>
        <taxon>Tylenchina</taxon>
        <taxon>Panagrolaimomorpha</taxon>
        <taxon>Strongyloidoidea</taxon>
        <taxon>Steinernematidae</taxon>
        <taxon>Steinernema</taxon>
    </lineage>
</organism>
<dbReference type="CDD" id="cd23533">
    <property type="entry name" value="TFP_LU_ECD_BMPR2_like"/>
    <property type="match status" value="1"/>
</dbReference>
<dbReference type="InterPro" id="IPR045860">
    <property type="entry name" value="Snake_toxin-like_sf"/>
</dbReference>